<sequence length="134" mass="14973">MDALRLVSLLNFRPGVLKTLILLPCSSCQSDHGYEMTSESLLERHVTIHVLTNAEFRFIKHNVSRQFLARLPRSLLGVCAPIALEANGTIFAVSRLCDQRKNSGDSKRALSMFGLNELPQQPTDCQKCTCNLKN</sequence>
<gene>
    <name evidence="1" type="ORF">GHT06_010609</name>
</gene>
<dbReference type="EMBL" id="WJBH02000002">
    <property type="protein sequence ID" value="KAI9563151.1"/>
    <property type="molecule type" value="Genomic_DNA"/>
</dbReference>
<comment type="caution">
    <text evidence="1">The sequence shown here is derived from an EMBL/GenBank/DDBJ whole genome shotgun (WGS) entry which is preliminary data.</text>
</comment>
<reference evidence="1 2" key="1">
    <citation type="submission" date="2022-05" db="EMBL/GenBank/DDBJ databases">
        <title>A multi-omics perspective on studying reproductive biology in Daphnia sinensis.</title>
        <authorList>
            <person name="Jia J."/>
        </authorList>
    </citation>
    <scope>NUCLEOTIDE SEQUENCE [LARGE SCALE GENOMIC DNA]</scope>
    <source>
        <strain evidence="1 2">WSL</strain>
    </source>
</reference>
<organism evidence="1 2">
    <name type="scientific">Daphnia sinensis</name>
    <dbReference type="NCBI Taxonomy" id="1820382"/>
    <lineage>
        <taxon>Eukaryota</taxon>
        <taxon>Metazoa</taxon>
        <taxon>Ecdysozoa</taxon>
        <taxon>Arthropoda</taxon>
        <taxon>Crustacea</taxon>
        <taxon>Branchiopoda</taxon>
        <taxon>Diplostraca</taxon>
        <taxon>Cladocera</taxon>
        <taxon>Anomopoda</taxon>
        <taxon>Daphniidae</taxon>
        <taxon>Daphnia</taxon>
        <taxon>Daphnia similis group</taxon>
    </lineage>
</organism>
<accession>A0AAD5KYR2</accession>
<proteinExistence type="predicted"/>
<dbReference type="Proteomes" id="UP000820818">
    <property type="component" value="Linkage Group LG2"/>
</dbReference>
<evidence type="ECO:0000313" key="1">
    <source>
        <dbReference type="EMBL" id="KAI9563151.1"/>
    </source>
</evidence>
<dbReference type="AlphaFoldDB" id="A0AAD5KYR2"/>
<keyword evidence="2" id="KW-1185">Reference proteome</keyword>
<protein>
    <submittedName>
        <fullName evidence="1">Uncharacterized protein</fullName>
    </submittedName>
</protein>
<name>A0AAD5KYR2_9CRUS</name>
<evidence type="ECO:0000313" key="2">
    <source>
        <dbReference type="Proteomes" id="UP000820818"/>
    </source>
</evidence>